<dbReference type="Proteomes" id="UP000608594">
    <property type="component" value="Unassembled WGS sequence"/>
</dbReference>
<evidence type="ECO:0000256" key="1">
    <source>
        <dbReference type="SAM" id="Phobius"/>
    </source>
</evidence>
<dbReference type="SUPFAM" id="SSF81469">
    <property type="entry name" value="Bacterial aa3 type cytochrome c oxidase subunit IV"/>
    <property type="match status" value="1"/>
</dbReference>
<dbReference type="EMBL" id="JACOQL010000004">
    <property type="protein sequence ID" value="MBC9247803.1"/>
    <property type="molecule type" value="Genomic_DNA"/>
</dbReference>
<evidence type="ECO:0000313" key="4">
    <source>
        <dbReference type="Proteomes" id="UP000608594"/>
    </source>
</evidence>
<keyword evidence="1" id="KW-0472">Membrane</keyword>
<dbReference type="InterPro" id="IPR012422">
    <property type="entry name" value="Cyt_c_oxidase_su4_bac-aa3"/>
</dbReference>
<dbReference type="Gene3D" id="1.20.5.160">
    <property type="entry name" value="Bacterial aa3 type cytochrome c oxidase subunit IV"/>
    <property type="match status" value="1"/>
</dbReference>
<reference evidence="3" key="1">
    <citation type="submission" date="2020-08" db="EMBL/GenBank/DDBJ databases">
        <title>Paracoccus amoyensis sp. nov., isolated from the surface seawater at coast of Xiamen, Fujian.</title>
        <authorList>
            <person name="Lyu L."/>
        </authorList>
    </citation>
    <scope>NUCLEOTIDE SEQUENCE</scope>
    <source>
        <strain evidence="3">11-3</strain>
    </source>
</reference>
<accession>A0A926GB61</accession>
<keyword evidence="4" id="KW-1185">Reference proteome</keyword>
<comment type="caution">
    <text evidence="3">The sequence shown here is derived from an EMBL/GenBank/DDBJ whole genome shotgun (WGS) entry which is preliminary data.</text>
</comment>
<feature type="domain" description="Cytochrome c oxidase subunit IV bacterial aa3 type" evidence="2">
    <location>
        <begin position="13"/>
        <end position="49"/>
    </location>
</feature>
<keyword evidence="1" id="KW-0812">Transmembrane</keyword>
<organism evidence="3 4">
    <name type="scientific">Paracoccus amoyensis</name>
    <dbReference type="NCBI Taxonomy" id="2760093"/>
    <lineage>
        <taxon>Bacteria</taxon>
        <taxon>Pseudomonadati</taxon>
        <taxon>Pseudomonadota</taxon>
        <taxon>Alphaproteobacteria</taxon>
        <taxon>Rhodobacterales</taxon>
        <taxon>Paracoccaceae</taxon>
        <taxon>Paracoccus</taxon>
    </lineage>
</organism>
<name>A0A926GB61_9RHOB</name>
<feature type="transmembrane region" description="Helical" evidence="1">
    <location>
        <begin position="30"/>
        <end position="48"/>
    </location>
</feature>
<evidence type="ECO:0000259" key="2">
    <source>
        <dbReference type="Pfam" id="PF07835"/>
    </source>
</evidence>
<dbReference type="InterPro" id="IPR036596">
    <property type="entry name" value="Cyt-C_aa3_sf"/>
</dbReference>
<keyword evidence="1" id="KW-1133">Transmembrane helix</keyword>
<dbReference type="RefSeq" id="WP_187794300.1">
    <property type="nucleotide sequence ID" value="NZ_JACOQL010000004.1"/>
</dbReference>
<dbReference type="AlphaFoldDB" id="A0A926GB61"/>
<gene>
    <name evidence="3" type="ORF">H4P12_14070</name>
</gene>
<sequence length="50" mass="5683">MASHHEVTDYEPGKMDITEHKKTFDGFIKMVTWSSIVSIVILIFMALVNA</sequence>
<dbReference type="Pfam" id="PF07835">
    <property type="entry name" value="COX4_pro_2"/>
    <property type="match status" value="1"/>
</dbReference>
<evidence type="ECO:0000313" key="3">
    <source>
        <dbReference type="EMBL" id="MBC9247803.1"/>
    </source>
</evidence>
<proteinExistence type="predicted"/>
<protein>
    <submittedName>
        <fullName evidence="3">Aa3-type cytochrome c oxidase subunit IV</fullName>
    </submittedName>
</protein>